<protein>
    <recommendedName>
        <fullName evidence="2">CHK kinase-like domain-containing protein</fullName>
    </recommendedName>
</protein>
<sequence length="401" mass="45397">MKLSSILGTAFTTSLADEFLAGEAKAKEICDDISVGKAKVFGYRFGGSQAKLWECTFDVTDESGETTERKTLVKIYNNSQLTNFYRENTDRLDDVTNAYKIAGEMGVGAEIYKTYFEGSGADVKLAIVVEFLSGADLAWKPLTKDDILAVAKLFGRNHRIPHSEAKMKHDFCYESWPWNTRAFGDHLNDPMWSRSRAFIEDYLSKNGIAGMTTLQEFYEYTVSQAEMAPSPAVFSHGDAWQANIYKLNDGSFRLNDYDNANIGPRIWDLQYFWIKLENSAEEKISIFEEYITNYVNEFNSGSQSAKTNVAEIMNEFVCHLPWHILQTASMFHLFSEKLENIKGWDALLLSAIDDIIKDPNSAKCVKAAEPKNEFFGKCDGEPKSNNVKIGEENSRRIVMEL</sequence>
<dbReference type="Gene3D" id="3.90.1200.10">
    <property type="match status" value="1"/>
</dbReference>
<evidence type="ECO:0008006" key="2">
    <source>
        <dbReference type="Google" id="ProtNLM"/>
    </source>
</evidence>
<dbReference type="InterPro" id="IPR011009">
    <property type="entry name" value="Kinase-like_dom_sf"/>
</dbReference>
<dbReference type="SUPFAM" id="SSF56112">
    <property type="entry name" value="Protein kinase-like (PK-like)"/>
    <property type="match status" value="1"/>
</dbReference>
<organism evidence="1">
    <name type="scientific">Oikopleura dioica</name>
    <name type="common">Tunicate</name>
    <dbReference type="NCBI Taxonomy" id="34765"/>
    <lineage>
        <taxon>Eukaryota</taxon>
        <taxon>Metazoa</taxon>
        <taxon>Chordata</taxon>
        <taxon>Tunicata</taxon>
        <taxon>Appendicularia</taxon>
        <taxon>Copelata</taxon>
        <taxon>Oikopleuridae</taxon>
        <taxon>Oikopleura</taxon>
    </lineage>
</organism>
<evidence type="ECO:0000313" key="1">
    <source>
        <dbReference type="EMBL" id="CBY31342.1"/>
    </source>
</evidence>
<name>E4Y6U2_OIKDI</name>
<proteinExistence type="predicted"/>
<dbReference type="Pfam" id="PF01633">
    <property type="entry name" value="Choline_kinase"/>
    <property type="match status" value="1"/>
</dbReference>
<accession>E4Y6U2</accession>
<dbReference type="AlphaFoldDB" id="E4Y6U2"/>
<reference evidence="1" key="1">
    <citation type="journal article" date="2010" name="Science">
        <title>Plasticity of animal genome architecture unmasked by rapid evolution of a pelagic tunicate.</title>
        <authorList>
            <person name="Denoeud F."/>
            <person name="Henriet S."/>
            <person name="Mungpakdee S."/>
            <person name="Aury J.M."/>
            <person name="Da Silva C."/>
            <person name="Brinkmann H."/>
            <person name="Mikhaleva J."/>
            <person name="Olsen L.C."/>
            <person name="Jubin C."/>
            <person name="Canestro C."/>
            <person name="Bouquet J.M."/>
            <person name="Danks G."/>
            <person name="Poulain J."/>
            <person name="Campsteijn C."/>
            <person name="Adamski M."/>
            <person name="Cross I."/>
            <person name="Yadetie F."/>
            <person name="Muffato M."/>
            <person name="Louis A."/>
            <person name="Butcher S."/>
            <person name="Tsagkogeorga G."/>
            <person name="Konrad A."/>
            <person name="Singh S."/>
            <person name="Jensen M.F."/>
            <person name="Cong E.H."/>
            <person name="Eikeseth-Otteraa H."/>
            <person name="Noel B."/>
            <person name="Anthouard V."/>
            <person name="Porcel B.M."/>
            <person name="Kachouri-Lafond R."/>
            <person name="Nishino A."/>
            <person name="Ugolini M."/>
            <person name="Chourrout P."/>
            <person name="Nishida H."/>
            <person name="Aasland R."/>
            <person name="Huzurbazar S."/>
            <person name="Westhof E."/>
            <person name="Delsuc F."/>
            <person name="Lehrach H."/>
            <person name="Reinhardt R."/>
            <person name="Weissenbach J."/>
            <person name="Roy S.W."/>
            <person name="Artiguenave F."/>
            <person name="Postlethwait J.H."/>
            <person name="Manak J.R."/>
            <person name="Thompson E.M."/>
            <person name="Jaillon O."/>
            <person name="Du Pasquier L."/>
            <person name="Boudinot P."/>
            <person name="Liberles D.A."/>
            <person name="Volff J.N."/>
            <person name="Philippe H."/>
            <person name="Lenhard B."/>
            <person name="Roest Crollius H."/>
            <person name="Wincker P."/>
            <person name="Chourrout D."/>
        </authorList>
    </citation>
    <scope>NUCLEOTIDE SEQUENCE [LARGE SCALE GENOMIC DNA]</scope>
</reference>
<dbReference type="EMBL" id="FN654300">
    <property type="protein sequence ID" value="CBY31342.1"/>
    <property type="molecule type" value="Genomic_DNA"/>
</dbReference>
<dbReference type="Proteomes" id="UP000011014">
    <property type="component" value="Unassembled WGS sequence"/>
</dbReference>
<gene>
    <name evidence="1" type="ORF">GSOID_T00025241001</name>
</gene>